<gene>
    <name evidence="1" type="ORF">A1O5_12862</name>
</gene>
<dbReference type="InterPro" id="IPR029063">
    <property type="entry name" value="SAM-dependent_MTases_sf"/>
</dbReference>
<dbReference type="GeneID" id="19197548"/>
<sequence length="325" mass="36787">MSIWDETHAISVDHDFEDEGYGRSSSSSYLSSLPTSVRQGVYENGRIYASYGKNMQGMPIDDQEQDRNDLQHKKFNLLLGDELHLAPIAESPQKLLDLGTGSGIWAMDMADRHPSAHVIGIDLAPVQQTWVPPNCQFEIDDIEDDWLFGMSSFDFIFGRELLLSIRDWPRLIKQAYDNLKPGGYLELSMTHSRTCCTDGSLDLKTSYLAESANLMFDIGERMGTPLDAQEKWRDQFSEAGFEEVQQHIFKIPIGPWEQDGRLKHIGMFELANMDKGFDSFLLRGFTKILGRPATELSAIVAKARQEMSNPAHHANVHLYASWARP</sequence>
<proteinExistence type="predicted"/>
<dbReference type="STRING" id="1182543.W9VS19"/>
<dbReference type="Pfam" id="PF13489">
    <property type="entry name" value="Methyltransf_23"/>
    <property type="match status" value="1"/>
</dbReference>
<comment type="caution">
    <text evidence="1">The sequence shown here is derived from an EMBL/GenBank/DDBJ whole genome shotgun (WGS) entry which is preliminary data.</text>
</comment>
<dbReference type="SUPFAM" id="SSF53335">
    <property type="entry name" value="S-adenosyl-L-methionine-dependent methyltransferases"/>
    <property type="match status" value="1"/>
</dbReference>
<evidence type="ECO:0008006" key="3">
    <source>
        <dbReference type="Google" id="ProtNLM"/>
    </source>
</evidence>
<dbReference type="eggNOG" id="ENOG502RVGN">
    <property type="taxonomic scope" value="Eukaryota"/>
</dbReference>
<evidence type="ECO:0000313" key="1">
    <source>
        <dbReference type="EMBL" id="EXJ54951.1"/>
    </source>
</evidence>
<dbReference type="CDD" id="cd02440">
    <property type="entry name" value="AdoMet_MTases"/>
    <property type="match status" value="1"/>
</dbReference>
<name>W9VS19_9EURO</name>
<keyword evidence="2" id="KW-1185">Reference proteome</keyword>
<evidence type="ECO:0000313" key="2">
    <source>
        <dbReference type="Proteomes" id="UP000019471"/>
    </source>
</evidence>
<dbReference type="RefSeq" id="XP_007751621.1">
    <property type="nucleotide sequence ID" value="XM_007753431.1"/>
</dbReference>
<accession>W9VS19</accession>
<organism evidence="1 2">
    <name type="scientific">Cladophialophora psammophila CBS 110553</name>
    <dbReference type="NCBI Taxonomy" id="1182543"/>
    <lineage>
        <taxon>Eukaryota</taxon>
        <taxon>Fungi</taxon>
        <taxon>Dikarya</taxon>
        <taxon>Ascomycota</taxon>
        <taxon>Pezizomycotina</taxon>
        <taxon>Eurotiomycetes</taxon>
        <taxon>Chaetothyriomycetidae</taxon>
        <taxon>Chaetothyriales</taxon>
        <taxon>Herpotrichiellaceae</taxon>
        <taxon>Cladophialophora</taxon>
    </lineage>
</organism>
<dbReference type="PANTHER" id="PTHR43591:SF31">
    <property type="entry name" value="LAEA-LIKE, PUTATIVE (AFU_ORTHOLOGUE AFUA_8G01930)-RELATED"/>
    <property type="match status" value="1"/>
</dbReference>
<dbReference type="GO" id="GO:0008168">
    <property type="term" value="F:methyltransferase activity"/>
    <property type="evidence" value="ECO:0007669"/>
    <property type="project" value="TreeGrafter"/>
</dbReference>
<dbReference type="EMBL" id="AMGX01000038">
    <property type="protein sequence ID" value="EXJ54951.1"/>
    <property type="molecule type" value="Genomic_DNA"/>
</dbReference>
<dbReference type="OrthoDB" id="2013972at2759"/>
<reference evidence="1 2" key="1">
    <citation type="submission" date="2013-03" db="EMBL/GenBank/DDBJ databases">
        <title>The Genome Sequence of Cladophialophora psammophila CBS 110553.</title>
        <authorList>
            <consortium name="The Broad Institute Genomics Platform"/>
            <person name="Cuomo C."/>
            <person name="de Hoog S."/>
            <person name="Gorbushina A."/>
            <person name="Walker B."/>
            <person name="Young S.K."/>
            <person name="Zeng Q."/>
            <person name="Gargeya S."/>
            <person name="Fitzgerald M."/>
            <person name="Haas B."/>
            <person name="Abouelleil A."/>
            <person name="Allen A.W."/>
            <person name="Alvarado L."/>
            <person name="Arachchi H.M."/>
            <person name="Berlin A.M."/>
            <person name="Chapman S.B."/>
            <person name="Gainer-Dewar J."/>
            <person name="Goldberg J."/>
            <person name="Griggs A."/>
            <person name="Gujja S."/>
            <person name="Hansen M."/>
            <person name="Howarth C."/>
            <person name="Imamovic A."/>
            <person name="Ireland A."/>
            <person name="Larimer J."/>
            <person name="McCowan C."/>
            <person name="Murphy C."/>
            <person name="Pearson M."/>
            <person name="Poon T.W."/>
            <person name="Priest M."/>
            <person name="Roberts A."/>
            <person name="Saif S."/>
            <person name="Shea T."/>
            <person name="Sisk P."/>
            <person name="Sykes S."/>
            <person name="Wortman J."/>
            <person name="Nusbaum C."/>
            <person name="Birren B."/>
        </authorList>
    </citation>
    <scope>NUCLEOTIDE SEQUENCE [LARGE SCALE GENOMIC DNA]</scope>
    <source>
        <strain evidence="1 2">CBS 110553</strain>
    </source>
</reference>
<dbReference type="Proteomes" id="UP000019471">
    <property type="component" value="Unassembled WGS sequence"/>
</dbReference>
<protein>
    <recommendedName>
        <fullName evidence="3">Methyltransferase domain-containing protein</fullName>
    </recommendedName>
</protein>
<dbReference type="Gene3D" id="3.40.50.150">
    <property type="entry name" value="Vaccinia Virus protein VP39"/>
    <property type="match status" value="1"/>
</dbReference>
<dbReference type="AlphaFoldDB" id="W9VS19"/>
<dbReference type="PANTHER" id="PTHR43591">
    <property type="entry name" value="METHYLTRANSFERASE"/>
    <property type="match status" value="1"/>
</dbReference>
<dbReference type="HOGENOM" id="CLU_010595_7_1_1"/>